<keyword evidence="3" id="KW-0255">Endonuclease</keyword>
<evidence type="ECO:0000256" key="1">
    <source>
        <dbReference type="ARBA" id="ARBA00022747"/>
    </source>
</evidence>
<sequence>MAHLKTHSVEEKLIKPMNTTLCEIAEIRPGHPFRGTIAPVVDSNTYVVQVRDTDTSGEIRTDEMITTELTGRKQPDWLQQGDILFVAKGAKHFAACVKQLPVQTVCSPHFFIVRIKTENTATVLPEFISWQLNQIPAQRYFKTTAEGSMYVSIRRQVLEDVPITLPSIEKQAQLVALHASAVKEQKMLQKLITNRQQLLDAIALDILTN</sequence>
<gene>
    <name evidence="3" type="ORF">NKI27_07820</name>
</gene>
<organism evidence="3 4">
    <name type="scientific">Alkalimarinus alittae</name>
    <dbReference type="NCBI Taxonomy" id="2961619"/>
    <lineage>
        <taxon>Bacteria</taxon>
        <taxon>Pseudomonadati</taxon>
        <taxon>Pseudomonadota</taxon>
        <taxon>Gammaproteobacteria</taxon>
        <taxon>Alteromonadales</taxon>
        <taxon>Alteromonadaceae</taxon>
        <taxon>Alkalimarinus</taxon>
    </lineage>
</organism>
<keyword evidence="3" id="KW-0378">Hydrolase</keyword>
<dbReference type="InterPro" id="IPR052021">
    <property type="entry name" value="Type-I_RS_S_subunit"/>
</dbReference>
<dbReference type="Gene3D" id="3.90.220.20">
    <property type="entry name" value="DNA methylase specificity domains"/>
    <property type="match status" value="1"/>
</dbReference>
<evidence type="ECO:0000313" key="4">
    <source>
        <dbReference type="Proteomes" id="UP001163739"/>
    </source>
</evidence>
<dbReference type="PANTHER" id="PTHR30408:SF12">
    <property type="entry name" value="TYPE I RESTRICTION ENZYME MJAVIII SPECIFICITY SUBUNIT"/>
    <property type="match status" value="1"/>
</dbReference>
<evidence type="ECO:0000313" key="3">
    <source>
        <dbReference type="EMBL" id="UZE97631.1"/>
    </source>
</evidence>
<dbReference type="RefSeq" id="WP_265049106.1">
    <property type="nucleotide sequence ID" value="NZ_CP100390.1"/>
</dbReference>
<keyword evidence="3" id="KW-0540">Nuclease</keyword>
<proteinExistence type="predicted"/>
<dbReference type="Proteomes" id="UP001163739">
    <property type="component" value="Chromosome"/>
</dbReference>
<dbReference type="SUPFAM" id="SSF116734">
    <property type="entry name" value="DNA methylase specificity domain"/>
    <property type="match status" value="1"/>
</dbReference>
<dbReference type="GO" id="GO:0004519">
    <property type="term" value="F:endonuclease activity"/>
    <property type="evidence" value="ECO:0007669"/>
    <property type="project" value="UniProtKB-KW"/>
</dbReference>
<accession>A0ABY6N677</accession>
<keyword evidence="1" id="KW-0680">Restriction system</keyword>
<keyword evidence="2" id="KW-0238">DNA-binding</keyword>
<dbReference type="InterPro" id="IPR044946">
    <property type="entry name" value="Restrct_endonuc_typeI_TRD_sf"/>
</dbReference>
<reference evidence="3" key="1">
    <citation type="submission" date="2022-06" db="EMBL/GenBank/DDBJ databases">
        <title>Alkalimarinus sp. nov., isolated from gut of a Alitta virens.</title>
        <authorList>
            <person name="Yang A.I."/>
            <person name="Shin N.-R."/>
        </authorList>
    </citation>
    <scope>NUCLEOTIDE SEQUENCE</scope>
    <source>
        <strain evidence="3">A2M4</strain>
    </source>
</reference>
<evidence type="ECO:0000256" key="2">
    <source>
        <dbReference type="ARBA" id="ARBA00023125"/>
    </source>
</evidence>
<dbReference type="CDD" id="cd16961">
    <property type="entry name" value="RMtype1_S_TRD-CR_like"/>
    <property type="match status" value="1"/>
</dbReference>
<name>A0ABY6N677_9ALTE</name>
<keyword evidence="4" id="KW-1185">Reference proteome</keyword>
<protein>
    <submittedName>
        <fullName evidence="3">Restriction endonuclease subunit S</fullName>
    </submittedName>
</protein>
<dbReference type="EMBL" id="CP100390">
    <property type="protein sequence ID" value="UZE97631.1"/>
    <property type="molecule type" value="Genomic_DNA"/>
</dbReference>
<dbReference type="PANTHER" id="PTHR30408">
    <property type="entry name" value="TYPE-1 RESTRICTION ENZYME ECOKI SPECIFICITY PROTEIN"/>
    <property type="match status" value="1"/>
</dbReference>